<dbReference type="InterPro" id="IPR051922">
    <property type="entry name" value="Bact_Sporulation_Assoc"/>
</dbReference>
<feature type="chain" id="PRO_5046729148" description="Cell wall-binding repeat-containing protein" evidence="1">
    <location>
        <begin position="27"/>
        <end position="350"/>
    </location>
</feature>
<dbReference type="PANTHER" id="PTHR30032:SF4">
    <property type="entry name" value="AMIDASE ENHANCER"/>
    <property type="match status" value="1"/>
</dbReference>
<dbReference type="InterPro" id="IPR007253">
    <property type="entry name" value="Cell_wall-bd_2"/>
</dbReference>
<gene>
    <name evidence="2" type="ORF">GCM10009867_35750</name>
</gene>
<proteinExistence type="predicted"/>
<dbReference type="EMBL" id="BAAARN010000005">
    <property type="protein sequence ID" value="GAA2739485.1"/>
    <property type="molecule type" value="Genomic_DNA"/>
</dbReference>
<evidence type="ECO:0000313" key="3">
    <source>
        <dbReference type="Proteomes" id="UP001501326"/>
    </source>
</evidence>
<keyword evidence="1" id="KW-0732">Signal</keyword>
<protein>
    <recommendedName>
        <fullName evidence="4">Cell wall-binding repeat-containing protein</fullName>
    </recommendedName>
</protein>
<dbReference type="PANTHER" id="PTHR30032">
    <property type="entry name" value="N-ACETYLMURAMOYL-L-ALANINE AMIDASE-RELATED"/>
    <property type="match status" value="1"/>
</dbReference>
<evidence type="ECO:0000256" key="1">
    <source>
        <dbReference type="SAM" id="SignalP"/>
    </source>
</evidence>
<feature type="signal peptide" evidence="1">
    <location>
        <begin position="1"/>
        <end position="26"/>
    </location>
</feature>
<reference evidence="2 3" key="1">
    <citation type="journal article" date="2019" name="Int. J. Syst. Evol. Microbiol.">
        <title>The Global Catalogue of Microorganisms (GCM) 10K type strain sequencing project: providing services to taxonomists for standard genome sequencing and annotation.</title>
        <authorList>
            <consortium name="The Broad Institute Genomics Platform"/>
            <consortium name="The Broad Institute Genome Sequencing Center for Infectious Disease"/>
            <person name="Wu L."/>
            <person name="Ma J."/>
        </authorList>
    </citation>
    <scope>NUCLEOTIDE SEQUENCE [LARGE SCALE GENOMIC DNA]</scope>
    <source>
        <strain evidence="2 3">JCM 16378</strain>
    </source>
</reference>
<organism evidence="2 3">
    <name type="scientific">Pedococcus aerophilus</name>
    <dbReference type="NCBI Taxonomy" id="436356"/>
    <lineage>
        <taxon>Bacteria</taxon>
        <taxon>Bacillati</taxon>
        <taxon>Actinomycetota</taxon>
        <taxon>Actinomycetes</taxon>
        <taxon>Micrococcales</taxon>
        <taxon>Intrasporangiaceae</taxon>
        <taxon>Pedococcus</taxon>
    </lineage>
</organism>
<dbReference type="Proteomes" id="UP001501326">
    <property type="component" value="Unassembled WGS sequence"/>
</dbReference>
<name>A0ABN3UW37_9MICO</name>
<dbReference type="Pfam" id="PF04122">
    <property type="entry name" value="CW_binding_2"/>
    <property type="match status" value="3"/>
</dbReference>
<evidence type="ECO:0000313" key="2">
    <source>
        <dbReference type="EMBL" id="GAA2739485.1"/>
    </source>
</evidence>
<dbReference type="RefSeq" id="WP_344195981.1">
    <property type="nucleotide sequence ID" value="NZ_BAAARN010000005.1"/>
</dbReference>
<comment type="caution">
    <text evidence="2">The sequence shown here is derived from an EMBL/GenBank/DDBJ whole genome shotgun (WGS) entry which is preliminary data.</text>
</comment>
<dbReference type="Gene3D" id="3.40.50.12090">
    <property type="match status" value="1"/>
</dbReference>
<keyword evidence="3" id="KW-1185">Reference proteome</keyword>
<evidence type="ECO:0008006" key="4">
    <source>
        <dbReference type="Google" id="ProtNLM"/>
    </source>
</evidence>
<accession>A0ABN3UW37</accession>
<sequence>MLRARLSVPALVTSALLAVGATAATAAPSAGAAASEVTPTAATATTYSRLAGANRYATSVAISKANFAPPQDFVVVASGLNFPDALGAGPFAALVQAPLLLVPPTGTLPRVVAAELDRLGTQRVVVVGGPASVSGGMIDQIYEHVDASGVVYQVSGANRYDTASELTIGFDPEITGVPVYLASGTTFPDALGGGAAAGVRGGFLLLTAGTKLPAETTAALKRVKPSAVVVLGGTGAISNGVVSAVKTAVGSGVPVTRIGGSDRFATAANVSAASFTSAKEVLLTNGLQFPDALSGSAVARWFGGRPVLLTRKDCVPAATRAEIKRLGATKITALGGTAMVSDAALKLKAC</sequence>